<gene>
    <name evidence="1" type="ORF">ATEIFO6365_0003054700</name>
</gene>
<dbReference type="OrthoDB" id="3540486at2759"/>
<comment type="caution">
    <text evidence="1">The sequence shown here is derived from an EMBL/GenBank/DDBJ whole genome shotgun (WGS) entry which is preliminary data.</text>
</comment>
<dbReference type="PANTHER" id="PTHR35910:SF1">
    <property type="entry name" value="2EXR DOMAIN-CONTAINING PROTEIN"/>
    <property type="match status" value="1"/>
</dbReference>
<sequence length="357" mass="42132">METTKQFPQFPNLPPEIRLQIWRECLPFRVFEIDTRPRREWLLPTPRKLPPCTFRWSREKNYTPPVIAQVCRESRAVALELWSNEERMLHDSPSWWFSPRLGIAFMHGNPVFSDDWEQAIRRVPDLHRYADRCGAAGFDASVMHEFDNEEGYTACRNGFLDAITERKDYLVCVETVVIHASVEAARNSGLFGLLGDAPLQLVDATDARKIAQFQALWETNPQRDMAPESFFRDQTDFQSRVVRWSEEVESLWVYNDWYKAFKNGWEGVVEPEGIWELPYYEFGNAHDMLVWRCSSFDDDPEPLDYFLISENPDHPFVQQSWAAMPRFHPRVLFRLCPLDCHLQKENYDPRLCRSKEK</sequence>
<dbReference type="EMBL" id="BLJY01000003">
    <property type="protein sequence ID" value="GFF14481.1"/>
    <property type="molecule type" value="Genomic_DNA"/>
</dbReference>
<dbReference type="AlphaFoldDB" id="A0A5M3YU10"/>
<accession>A0A5M3YU10</accession>
<evidence type="ECO:0000313" key="1">
    <source>
        <dbReference type="EMBL" id="GFF14481.1"/>
    </source>
</evidence>
<reference evidence="1 2" key="1">
    <citation type="submission" date="2020-01" db="EMBL/GenBank/DDBJ databases">
        <title>Aspergillus terreus IFO 6365 whole genome shotgun sequence.</title>
        <authorList>
            <person name="Kanamasa S."/>
            <person name="Takahashi H."/>
        </authorList>
    </citation>
    <scope>NUCLEOTIDE SEQUENCE [LARGE SCALE GENOMIC DNA]</scope>
    <source>
        <strain evidence="1 2">IFO 6365</strain>
    </source>
</reference>
<proteinExistence type="predicted"/>
<evidence type="ECO:0000313" key="2">
    <source>
        <dbReference type="Proteomes" id="UP000452235"/>
    </source>
</evidence>
<organism evidence="1 2">
    <name type="scientific">Aspergillus terreus</name>
    <dbReference type="NCBI Taxonomy" id="33178"/>
    <lineage>
        <taxon>Eukaryota</taxon>
        <taxon>Fungi</taxon>
        <taxon>Dikarya</taxon>
        <taxon>Ascomycota</taxon>
        <taxon>Pezizomycotina</taxon>
        <taxon>Eurotiomycetes</taxon>
        <taxon>Eurotiomycetidae</taxon>
        <taxon>Eurotiales</taxon>
        <taxon>Aspergillaceae</taxon>
        <taxon>Aspergillus</taxon>
        <taxon>Aspergillus subgen. Circumdati</taxon>
    </lineage>
</organism>
<name>A0A5M3YU10_ASPTE</name>
<dbReference type="Proteomes" id="UP000452235">
    <property type="component" value="Unassembled WGS sequence"/>
</dbReference>
<keyword evidence="2" id="KW-1185">Reference proteome</keyword>
<dbReference type="Pfam" id="PF20150">
    <property type="entry name" value="2EXR"/>
    <property type="match status" value="1"/>
</dbReference>
<dbReference type="VEuPathDB" id="FungiDB:ATEG_00554"/>
<protein>
    <submittedName>
        <fullName evidence="1">Uncharacterized protein</fullName>
    </submittedName>
</protein>
<dbReference type="PANTHER" id="PTHR35910">
    <property type="entry name" value="2EXR DOMAIN-CONTAINING PROTEIN"/>
    <property type="match status" value="1"/>
</dbReference>
<dbReference type="InterPro" id="IPR045518">
    <property type="entry name" value="2EXR"/>
</dbReference>